<comment type="subcellular location">
    <subcellularLocation>
        <location evidence="1">Nucleus</location>
    </subcellularLocation>
</comment>
<evidence type="ECO:0000256" key="1">
    <source>
        <dbReference type="ARBA" id="ARBA00004123"/>
    </source>
</evidence>
<reference evidence="10" key="1">
    <citation type="submission" date="2017-01" db="EMBL/GenBank/DDBJ databases">
        <authorList>
            <person name="Wang Y."/>
            <person name="White M."/>
            <person name="Kvist S."/>
            <person name="Moncalvo J.-M."/>
        </authorList>
    </citation>
    <scope>NUCLEOTIDE SEQUENCE [LARGE SCALE GENOMIC DNA]</scope>
    <source>
        <strain evidence="10">ID-206-W2</strain>
    </source>
</reference>
<evidence type="ECO:0000256" key="4">
    <source>
        <dbReference type="ARBA" id="ARBA00023163"/>
    </source>
</evidence>
<dbReference type="PRINTS" id="PR00056">
    <property type="entry name" value="HSFDOMAIN"/>
</dbReference>
<dbReference type="FunFam" id="1.10.10.10:FF:000027">
    <property type="entry name" value="Heat shock transcription factor 1"/>
    <property type="match status" value="1"/>
</dbReference>
<evidence type="ECO:0000256" key="2">
    <source>
        <dbReference type="ARBA" id="ARBA00023015"/>
    </source>
</evidence>
<evidence type="ECO:0000259" key="7">
    <source>
        <dbReference type="PROSITE" id="PS00434"/>
    </source>
</evidence>
<keyword evidence="2" id="KW-0805">Transcription regulation</keyword>
<dbReference type="SMART" id="SM00415">
    <property type="entry name" value="HSF"/>
    <property type="match status" value="1"/>
</dbReference>
<evidence type="ECO:0000313" key="9">
    <source>
        <dbReference type="EMBL" id="OMJ23198.1"/>
    </source>
</evidence>
<keyword evidence="10" id="KW-1185">Reference proteome</keyword>
<dbReference type="PANTHER" id="PTHR10015">
    <property type="entry name" value="HEAT SHOCK TRANSCRIPTION FACTOR"/>
    <property type="match status" value="1"/>
</dbReference>
<dbReference type="Proteomes" id="UP000187429">
    <property type="component" value="Unassembled WGS sequence"/>
</dbReference>
<keyword evidence="5" id="KW-0539">Nucleus</keyword>
<dbReference type="InterPro" id="IPR000232">
    <property type="entry name" value="HSF_DNA-bd"/>
</dbReference>
<reference evidence="8" key="2">
    <citation type="submission" date="2017-01" db="EMBL/GenBank/DDBJ databases">
        <authorList>
            <person name="Mah S.A."/>
            <person name="Swanson W.J."/>
            <person name="Moy G.W."/>
            <person name="Vacquier V.D."/>
        </authorList>
    </citation>
    <scope>NUCLEOTIDE SEQUENCE [LARGE SCALE GENOMIC DNA]</scope>
    <source>
        <strain evidence="8">ID-206-W2</strain>
    </source>
</reference>
<evidence type="ECO:0000313" key="10">
    <source>
        <dbReference type="Proteomes" id="UP000187429"/>
    </source>
</evidence>
<protein>
    <submittedName>
        <fullName evidence="8">Transcription factor prr1</fullName>
    </submittedName>
</protein>
<comment type="similarity">
    <text evidence="6">Belongs to the HSF family.</text>
</comment>
<dbReference type="GO" id="GO:0003700">
    <property type="term" value="F:DNA-binding transcription factor activity"/>
    <property type="evidence" value="ECO:0007669"/>
    <property type="project" value="InterPro"/>
</dbReference>
<organism evidence="8 10">
    <name type="scientific">Smittium culicis</name>
    <dbReference type="NCBI Taxonomy" id="133412"/>
    <lineage>
        <taxon>Eukaryota</taxon>
        <taxon>Fungi</taxon>
        <taxon>Fungi incertae sedis</taxon>
        <taxon>Zoopagomycota</taxon>
        <taxon>Kickxellomycotina</taxon>
        <taxon>Harpellomycetes</taxon>
        <taxon>Harpellales</taxon>
        <taxon>Legeriomycetaceae</taxon>
        <taxon>Smittium</taxon>
    </lineage>
</organism>
<evidence type="ECO:0000256" key="6">
    <source>
        <dbReference type="RuleBase" id="RU004020"/>
    </source>
</evidence>
<dbReference type="EMBL" id="LSSM01006772">
    <property type="protein sequence ID" value="OMJ10093.1"/>
    <property type="molecule type" value="Genomic_DNA"/>
</dbReference>
<evidence type="ECO:0000256" key="5">
    <source>
        <dbReference type="ARBA" id="ARBA00023242"/>
    </source>
</evidence>
<gene>
    <name evidence="8" type="ORF">AYI69_g10387</name>
    <name evidence="9" type="ORF">AYI69_g5076</name>
</gene>
<evidence type="ECO:0000313" key="8">
    <source>
        <dbReference type="EMBL" id="OMJ10093.1"/>
    </source>
</evidence>
<dbReference type="InterPro" id="IPR036390">
    <property type="entry name" value="WH_DNA-bd_sf"/>
</dbReference>
<dbReference type="AlphaFoldDB" id="A0A1R1X629"/>
<name>A0A1R1X629_9FUNG</name>
<dbReference type="GO" id="GO:0043565">
    <property type="term" value="F:sequence-specific DNA binding"/>
    <property type="evidence" value="ECO:0007669"/>
    <property type="project" value="InterPro"/>
</dbReference>
<dbReference type="Pfam" id="PF00447">
    <property type="entry name" value="HSF_DNA-bind"/>
    <property type="match status" value="1"/>
</dbReference>
<keyword evidence="4" id="KW-0804">Transcription</keyword>
<dbReference type="OrthoDB" id="60033at2759"/>
<dbReference type="SUPFAM" id="SSF46785">
    <property type="entry name" value="Winged helix' DNA-binding domain"/>
    <property type="match status" value="1"/>
</dbReference>
<dbReference type="Gene3D" id="1.10.10.10">
    <property type="entry name" value="Winged helix-like DNA-binding domain superfamily/Winged helix DNA-binding domain"/>
    <property type="match status" value="1"/>
</dbReference>
<sequence length="231" mass="27033">MTEIMNSEIVMGNNSNSIEKIDSLGLANSVPDFVKKLFRILEDDSYHKIIFWGDLGDSFIVRDQSELSKHVLPQHFKHNNFASFVRQLNKYDFHKMKSTEEKKRYGENIWEFKHPYFRHNRHDLLDRIKRKPPLKSRGNGLHLMPINMNGGASPSGISETEFYSTTEDLQNQVQLLTKANTQVSKYLNQLSAYYQQMNEEVVNIKKSIQIQDQLMAEFVQYVFNSDAKKHI</sequence>
<proteinExistence type="inferred from homology"/>
<dbReference type="GO" id="GO:0005634">
    <property type="term" value="C:nucleus"/>
    <property type="evidence" value="ECO:0007669"/>
    <property type="project" value="UniProtKB-SubCell"/>
</dbReference>
<dbReference type="EMBL" id="LSSM01002078">
    <property type="protein sequence ID" value="OMJ23198.1"/>
    <property type="molecule type" value="Genomic_DNA"/>
</dbReference>
<accession>A0A1R1X629</accession>
<dbReference type="PROSITE" id="PS00434">
    <property type="entry name" value="HSF_DOMAIN"/>
    <property type="match status" value="1"/>
</dbReference>
<keyword evidence="3" id="KW-0238">DNA-binding</keyword>
<comment type="caution">
    <text evidence="8">The sequence shown here is derived from an EMBL/GenBank/DDBJ whole genome shotgun (WGS) entry which is preliminary data.</text>
</comment>
<dbReference type="PANTHER" id="PTHR10015:SF361">
    <property type="entry name" value="TRANSCRIPTION FACTOR SKN7"/>
    <property type="match status" value="1"/>
</dbReference>
<evidence type="ECO:0000256" key="3">
    <source>
        <dbReference type="ARBA" id="ARBA00023125"/>
    </source>
</evidence>
<feature type="domain" description="HSF-type DNA-binding" evidence="7">
    <location>
        <begin position="72"/>
        <end position="96"/>
    </location>
</feature>
<dbReference type="InterPro" id="IPR036388">
    <property type="entry name" value="WH-like_DNA-bd_sf"/>
</dbReference>